<dbReference type="GO" id="GO:0015627">
    <property type="term" value="C:type II protein secretion system complex"/>
    <property type="evidence" value="ECO:0007669"/>
    <property type="project" value="InterPro"/>
</dbReference>
<keyword evidence="8 11" id="KW-1133">Transmembrane helix</keyword>
<dbReference type="Gene3D" id="3.30.1360.100">
    <property type="entry name" value="General secretion pathway protein M, EpsM"/>
    <property type="match status" value="1"/>
</dbReference>
<evidence type="ECO:0000256" key="8">
    <source>
        <dbReference type="ARBA" id="ARBA00022989"/>
    </source>
</evidence>
<protein>
    <recommendedName>
        <fullName evidence="10">Type II secretion system protein M</fullName>
        <shortName evidence="10">T2SS protein M</shortName>
    </recommendedName>
    <alternativeName>
        <fullName evidence="10">General secretion pathway protein M</fullName>
    </alternativeName>
</protein>
<feature type="transmembrane region" description="Helical" evidence="11">
    <location>
        <begin position="18"/>
        <end position="39"/>
    </location>
</feature>
<evidence type="ECO:0000256" key="9">
    <source>
        <dbReference type="ARBA" id="ARBA00023136"/>
    </source>
</evidence>
<keyword evidence="6 11" id="KW-0812">Transmembrane</keyword>
<keyword evidence="9 10" id="KW-0472">Membrane</keyword>
<gene>
    <name evidence="12" type="ORF">HMF8227_00112</name>
</gene>
<dbReference type="Proteomes" id="UP000245728">
    <property type="component" value="Chromosome"/>
</dbReference>
<comment type="function">
    <text evidence="10">Inner membrane component of the type II secretion system required for the energy-dependent secretion of extracellular factors such as proteases and toxins from the periplasm.</text>
</comment>
<dbReference type="SUPFAM" id="SSF103054">
    <property type="entry name" value="General secretion pathway protein M, EpsM"/>
    <property type="match status" value="1"/>
</dbReference>
<accession>A0A2S2E017</accession>
<dbReference type="RefSeq" id="WP_109338319.1">
    <property type="nucleotide sequence ID" value="NZ_CP029347.1"/>
</dbReference>
<comment type="similarity">
    <text evidence="2 10">Belongs to the GSP M family.</text>
</comment>
<keyword evidence="5 10" id="KW-0997">Cell inner membrane</keyword>
<evidence type="ECO:0000256" key="11">
    <source>
        <dbReference type="SAM" id="Phobius"/>
    </source>
</evidence>
<comment type="subcellular location">
    <subcellularLocation>
        <location evidence="1">Cell inner membrane</location>
        <topology evidence="1">Single-pass membrane protein</topology>
    </subcellularLocation>
</comment>
<reference evidence="12 13" key="1">
    <citation type="submission" date="2018-05" db="EMBL/GenBank/DDBJ databases">
        <title>Salinimonas sp. HMF8227 Genome sequencing and assembly.</title>
        <authorList>
            <person name="Kang H."/>
            <person name="Kang J."/>
            <person name="Cha I."/>
            <person name="Kim H."/>
            <person name="Joh K."/>
        </authorList>
    </citation>
    <scope>NUCLEOTIDE SEQUENCE [LARGE SCALE GENOMIC DNA]</scope>
    <source>
        <strain evidence="12 13">HMF8227</strain>
    </source>
</reference>
<evidence type="ECO:0000256" key="7">
    <source>
        <dbReference type="ARBA" id="ARBA00022927"/>
    </source>
</evidence>
<organism evidence="12 13">
    <name type="scientific">Saliniradius amylolyticus</name>
    <dbReference type="NCBI Taxonomy" id="2183582"/>
    <lineage>
        <taxon>Bacteria</taxon>
        <taxon>Pseudomonadati</taxon>
        <taxon>Pseudomonadota</taxon>
        <taxon>Gammaproteobacteria</taxon>
        <taxon>Alteromonadales</taxon>
        <taxon>Alteromonadaceae</taxon>
        <taxon>Saliniradius</taxon>
    </lineage>
</organism>
<dbReference type="EMBL" id="CP029347">
    <property type="protein sequence ID" value="AWL10620.1"/>
    <property type="molecule type" value="Genomic_DNA"/>
</dbReference>
<proteinExistence type="inferred from homology"/>
<keyword evidence="7 10" id="KW-0653">Protein transport</keyword>
<dbReference type="KEGG" id="salh:HMF8227_00112"/>
<evidence type="ECO:0000256" key="3">
    <source>
        <dbReference type="ARBA" id="ARBA00022448"/>
    </source>
</evidence>
<evidence type="ECO:0000256" key="10">
    <source>
        <dbReference type="PIRNR" id="PIRNR006291"/>
    </source>
</evidence>
<evidence type="ECO:0000256" key="2">
    <source>
        <dbReference type="ARBA" id="ARBA00010637"/>
    </source>
</evidence>
<sequence length="158" mass="18042">MNPILQRYQQLNDREQRLVLSAAIILALLLFYYLVWAPLNQSIDRHQTLIDSRQSMLQWVKQNVARAEQLRGGQQQTSFRGSLPQMVNHSASQANISIARMQPQGDELQVWVDSAAFDKVLDWLHGLEQQGIVILDADFAETETSGFIRIRRLRLGAG</sequence>
<keyword evidence="13" id="KW-1185">Reference proteome</keyword>
<evidence type="ECO:0000256" key="1">
    <source>
        <dbReference type="ARBA" id="ARBA00004377"/>
    </source>
</evidence>
<evidence type="ECO:0000313" key="12">
    <source>
        <dbReference type="EMBL" id="AWL10620.1"/>
    </source>
</evidence>
<evidence type="ECO:0000313" key="13">
    <source>
        <dbReference type="Proteomes" id="UP000245728"/>
    </source>
</evidence>
<dbReference type="GO" id="GO:0015628">
    <property type="term" value="P:protein secretion by the type II secretion system"/>
    <property type="evidence" value="ECO:0007669"/>
    <property type="project" value="InterPro"/>
</dbReference>
<evidence type="ECO:0000256" key="5">
    <source>
        <dbReference type="ARBA" id="ARBA00022519"/>
    </source>
</evidence>
<dbReference type="OrthoDB" id="6624834at2"/>
<keyword evidence="3 10" id="KW-0813">Transport</keyword>
<dbReference type="InterPro" id="IPR007690">
    <property type="entry name" value="T2SS_GspM"/>
</dbReference>
<evidence type="ECO:0000256" key="6">
    <source>
        <dbReference type="ARBA" id="ARBA00022692"/>
    </source>
</evidence>
<dbReference type="AlphaFoldDB" id="A0A2S2E017"/>
<dbReference type="GO" id="GO:0005886">
    <property type="term" value="C:plasma membrane"/>
    <property type="evidence" value="ECO:0007669"/>
    <property type="project" value="UniProtKB-SubCell"/>
</dbReference>
<dbReference type="InterPro" id="IPR023229">
    <property type="entry name" value="T2SS_M_periplasmic_sf"/>
</dbReference>
<name>A0A2S2E017_9ALTE</name>
<dbReference type="Pfam" id="PF04612">
    <property type="entry name" value="T2SSM"/>
    <property type="match status" value="1"/>
</dbReference>
<keyword evidence="4 10" id="KW-1003">Cell membrane</keyword>
<dbReference type="PIRSF" id="PIRSF006291">
    <property type="entry name" value="GspM"/>
    <property type="match status" value="1"/>
</dbReference>
<evidence type="ECO:0000256" key="4">
    <source>
        <dbReference type="ARBA" id="ARBA00022475"/>
    </source>
</evidence>